<accession>A0A917QBA8</accession>
<evidence type="ECO:0000313" key="2">
    <source>
        <dbReference type="Proteomes" id="UP000600449"/>
    </source>
</evidence>
<reference evidence="1 2" key="1">
    <citation type="journal article" date="2014" name="Int. J. Syst. Evol. Microbiol.">
        <title>Complete genome sequence of Corynebacterium casei LMG S-19264T (=DSM 44701T), isolated from a smear-ripened cheese.</title>
        <authorList>
            <consortium name="US DOE Joint Genome Institute (JGI-PGF)"/>
            <person name="Walter F."/>
            <person name="Albersmeier A."/>
            <person name="Kalinowski J."/>
            <person name="Ruckert C."/>
        </authorList>
    </citation>
    <scope>NUCLEOTIDE SEQUENCE [LARGE SCALE GENOMIC DNA]</scope>
    <source>
        <strain evidence="1 2">CGMCC 1.9161</strain>
    </source>
</reference>
<dbReference type="EMBL" id="BMMF01000009">
    <property type="protein sequence ID" value="GGK41599.1"/>
    <property type="molecule type" value="Genomic_DNA"/>
</dbReference>
<evidence type="ECO:0000313" key="1">
    <source>
        <dbReference type="EMBL" id="GGK41599.1"/>
    </source>
</evidence>
<keyword evidence="2" id="KW-1185">Reference proteome</keyword>
<comment type="caution">
    <text evidence="1">The sequence shown here is derived from an EMBL/GenBank/DDBJ whole genome shotgun (WGS) entry which is preliminary data.</text>
</comment>
<dbReference type="AlphaFoldDB" id="A0A917QBA8"/>
<name>A0A917QBA8_9HYPH</name>
<dbReference type="RefSeq" id="WP_188914146.1">
    <property type="nucleotide sequence ID" value="NZ_BMMF01000009.1"/>
</dbReference>
<gene>
    <name evidence="1" type="ORF">GCM10011322_30900</name>
</gene>
<proteinExistence type="predicted"/>
<sequence>MSSRPLPRRQTVGLALLAALALLVAADIGTSAPLDPFRAPPPAALGSGAAPSGAHCAAAPT</sequence>
<protein>
    <submittedName>
        <fullName evidence="1">Uncharacterized protein</fullName>
    </submittedName>
</protein>
<organism evidence="1 2">
    <name type="scientific">Salinarimonas ramus</name>
    <dbReference type="NCBI Taxonomy" id="690164"/>
    <lineage>
        <taxon>Bacteria</taxon>
        <taxon>Pseudomonadati</taxon>
        <taxon>Pseudomonadota</taxon>
        <taxon>Alphaproteobacteria</taxon>
        <taxon>Hyphomicrobiales</taxon>
        <taxon>Salinarimonadaceae</taxon>
        <taxon>Salinarimonas</taxon>
    </lineage>
</organism>
<dbReference type="Proteomes" id="UP000600449">
    <property type="component" value="Unassembled WGS sequence"/>
</dbReference>